<dbReference type="InterPro" id="IPR036291">
    <property type="entry name" value="NAD(P)-bd_dom_sf"/>
</dbReference>
<name>A0ABS2XFK5_POLSP</name>
<comment type="caution">
    <text evidence="3">The sequence shown here is derived from an EMBL/GenBank/DDBJ whole genome shotgun (WGS) entry which is preliminary data.</text>
</comment>
<dbReference type="InterPro" id="IPR015249">
    <property type="entry name" value="Biliverdin_Rdtase_cat"/>
</dbReference>
<evidence type="ECO:0000259" key="1">
    <source>
        <dbReference type="Pfam" id="PF01408"/>
    </source>
</evidence>
<dbReference type="PANTHER" id="PTHR43377:SF1">
    <property type="entry name" value="BILIVERDIN REDUCTASE A"/>
    <property type="match status" value="1"/>
</dbReference>
<feature type="domain" description="Gfo/Idh/MocA-like oxidoreductase N-terminal" evidence="1">
    <location>
        <begin position="194"/>
        <end position="260"/>
    </location>
</feature>
<feature type="domain" description="Biliverdin reductase catalytic" evidence="2">
    <location>
        <begin position="320"/>
        <end position="408"/>
    </location>
</feature>
<feature type="non-terminal residue" evidence="3">
    <location>
        <position position="1"/>
    </location>
</feature>
<reference evidence="3" key="1">
    <citation type="journal article" date="2021" name="Cell">
        <title>Tracing the genetic footprints of vertebrate landing in non-teleost ray-finned fishes.</title>
        <authorList>
            <person name="Bi X."/>
            <person name="Wang K."/>
            <person name="Yang L."/>
            <person name="Pan H."/>
            <person name="Jiang H."/>
            <person name="Wei Q."/>
            <person name="Fang M."/>
            <person name="Yu H."/>
            <person name="Zhu C."/>
            <person name="Cai Y."/>
            <person name="He Y."/>
            <person name="Gan X."/>
            <person name="Zeng H."/>
            <person name="Yu D."/>
            <person name="Zhu Y."/>
            <person name="Jiang H."/>
            <person name="Qiu Q."/>
            <person name="Yang H."/>
            <person name="Zhang Y.E."/>
            <person name="Wang W."/>
            <person name="Zhu M."/>
            <person name="He S."/>
            <person name="Zhang G."/>
        </authorList>
    </citation>
    <scope>NUCLEOTIDE SEQUENCE</scope>
    <source>
        <strain evidence="3">Pddl_001</strain>
    </source>
</reference>
<feature type="non-terminal residue" evidence="3">
    <location>
        <position position="465"/>
    </location>
</feature>
<dbReference type="InterPro" id="IPR051450">
    <property type="entry name" value="Gfo/Idh/MocA_Oxidoreductases"/>
</dbReference>
<dbReference type="Gene3D" id="3.40.50.720">
    <property type="entry name" value="NAD(P)-binding Rossmann-like Domain"/>
    <property type="match status" value="1"/>
</dbReference>
<dbReference type="Pfam" id="PF09166">
    <property type="entry name" value="Biliv-reduc_cat"/>
    <property type="match status" value="2"/>
</dbReference>
<dbReference type="Gene3D" id="3.30.360.10">
    <property type="entry name" value="Dihydrodipicolinate Reductase, domain 2"/>
    <property type="match status" value="2"/>
</dbReference>
<dbReference type="Proteomes" id="UP001166093">
    <property type="component" value="Unassembled WGS sequence"/>
</dbReference>
<dbReference type="SUPFAM" id="SSF51735">
    <property type="entry name" value="NAD(P)-binding Rossmann-fold domains"/>
    <property type="match status" value="1"/>
</dbReference>
<dbReference type="SUPFAM" id="SSF55347">
    <property type="entry name" value="Glyceraldehyde-3-phosphate dehydrogenase-like, C-terminal domain"/>
    <property type="match status" value="1"/>
</dbReference>
<evidence type="ECO:0000259" key="2">
    <source>
        <dbReference type="Pfam" id="PF09166"/>
    </source>
</evidence>
<protein>
    <submittedName>
        <fullName evidence="3">BIEA reductase</fullName>
    </submittedName>
</protein>
<dbReference type="PANTHER" id="PTHR43377">
    <property type="entry name" value="BILIVERDIN REDUCTASE A"/>
    <property type="match status" value="1"/>
</dbReference>
<gene>
    <name evidence="3" type="primary">Blvra</name>
    <name evidence="3" type="ORF">GTO93_0013533</name>
</gene>
<feature type="domain" description="Biliverdin reductase catalytic" evidence="2">
    <location>
        <begin position="268"/>
        <end position="292"/>
    </location>
</feature>
<proteinExistence type="predicted"/>
<keyword evidence="4" id="KW-1185">Reference proteome</keyword>
<organism evidence="3 4">
    <name type="scientific">Polyodon spathula</name>
    <name type="common">North American paddlefish</name>
    <name type="synonym">Squalus spathula</name>
    <dbReference type="NCBI Taxonomy" id="7913"/>
    <lineage>
        <taxon>Eukaryota</taxon>
        <taxon>Metazoa</taxon>
        <taxon>Chordata</taxon>
        <taxon>Craniata</taxon>
        <taxon>Vertebrata</taxon>
        <taxon>Euteleostomi</taxon>
        <taxon>Actinopterygii</taxon>
        <taxon>Chondrostei</taxon>
        <taxon>Acipenseriformes</taxon>
        <taxon>Polyodontidae</taxon>
        <taxon>Polyodon</taxon>
    </lineage>
</organism>
<dbReference type="EMBL" id="JAAWVQ010024756">
    <property type="protein sequence ID" value="MBN3272833.1"/>
    <property type="molecule type" value="Genomic_DNA"/>
</dbReference>
<evidence type="ECO:0000313" key="3">
    <source>
        <dbReference type="EMBL" id="MBN3272833.1"/>
    </source>
</evidence>
<evidence type="ECO:0000313" key="4">
    <source>
        <dbReference type="Proteomes" id="UP001166093"/>
    </source>
</evidence>
<dbReference type="Pfam" id="PF01408">
    <property type="entry name" value="GFO_IDH_MocA"/>
    <property type="match status" value="1"/>
</dbReference>
<accession>A0ABS2XFK5</accession>
<dbReference type="InterPro" id="IPR000683">
    <property type="entry name" value="Gfo/Idh/MocA-like_OxRdtase_N"/>
</dbReference>
<sequence length="465" mass="52520">MFGTVVVGIGITGRVRIRDLLSPLPSSASEKMSIKGFVSRAQNPRGNLLRLTASSALKDMKDPVLLLPPPLPPLIHHLGVRKHRCHSPDQIKIWDTVLHQQGILTELIQGWLALPSQASKSPCSKSPLSYHQRLEELEGALYIVASEWVGDRASYLEERESDIAPLQQPSLSAELIPLMQRTLDNQQGVKQITLEEALDREDIQAAIICTENITHEEYIRKFLDAGKHVCVEYPMSLSVAVARELWDLADRKGKVLHEEHIEILTADYKQLKKEVSGKELLEGTLHFTGGHLGCGDHVTWVGWEECECDEMASTELRYRGPFQPGFGFASFGGIARLTWLVDLFGELTLTAAEMEEQKENKYMKLTAQFLTKEKRPLTWIEERAPGLGRVKNINFRFDSGTLDHIPNGPQEPVGLFMQDLNWFGEKLLGQVNSEQLQVERRRILHCLELADRIKELCQKPAQNNF</sequence>